<name>A0A1T4KDD2_9FIRM</name>
<dbReference type="Pfam" id="PF12672">
    <property type="entry name" value="DUF3793"/>
    <property type="match status" value="1"/>
</dbReference>
<organism evidence="1 2">
    <name type="scientific">Selenihalanaerobacter shriftii</name>
    <dbReference type="NCBI Taxonomy" id="142842"/>
    <lineage>
        <taxon>Bacteria</taxon>
        <taxon>Bacillati</taxon>
        <taxon>Bacillota</taxon>
        <taxon>Clostridia</taxon>
        <taxon>Halanaerobiales</taxon>
        <taxon>Halobacteroidaceae</taxon>
        <taxon>Selenihalanaerobacter</taxon>
    </lineage>
</organism>
<protein>
    <recommendedName>
        <fullName evidence="3">DUF3793 family protein</fullName>
    </recommendedName>
</protein>
<reference evidence="2" key="1">
    <citation type="submission" date="2017-02" db="EMBL/GenBank/DDBJ databases">
        <authorList>
            <person name="Varghese N."/>
            <person name="Submissions S."/>
        </authorList>
    </citation>
    <scope>NUCLEOTIDE SEQUENCE [LARGE SCALE GENOMIC DNA]</scope>
    <source>
        <strain evidence="2">ATCC BAA-73</strain>
    </source>
</reference>
<gene>
    <name evidence="1" type="ORF">SAMN02745118_00726</name>
</gene>
<dbReference type="InterPro" id="IPR024523">
    <property type="entry name" value="DUF3793"/>
</dbReference>
<evidence type="ECO:0000313" key="1">
    <source>
        <dbReference type="EMBL" id="SJZ40391.1"/>
    </source>
</evidence>
<accession>A0A1T4KDD2</accession>
<proteinExistence type="predicted"/>
<evidence type="ECO:0000313" key="2">
    <source>
        <dbReference type="Proteomes" id="UP000190625"/>
    </source>
</evidence>
<evidence type="ECO:0008006" key="3">
    <source>
        <dbReference type="Google" id="ProtNLM"/>
    </source>
</evidence>
<dbReference type="OrthoDB" id="5393676at2"/>
<dbReference type="EMBL" id="FUWM01000006">
    <property type="protein sequence ID" value="SJZ40391.1"/>
    <property type="molecule type" value="Genomic_DNA"/>
</dbReference>
<dbReference type="RefSeq" id="WP_078809226.1">
    <property type="nucleotide sequence ID" value="NZ_FUWM01000006.1"/>
</dbReference>
<dbReference type="STRING" id="142842.SAMN02745118_00726"/>
<dbReference type="Proteomes" id="UP000190625">
    <property type="component" value="Unassembled WGS sequence"/>
</dbReference>
<dbReference type="AlphaFoldDB" id="A0A1T4KDD2"/>
<sequence>MDNLSKNLEECIICVLKNIGATLIGVKPAELRTIKVYDGSYNVWNRCKNVILLNEEVEVIELNKRANRKKVFFYHKSALDRQLSNSKIRNFLMKLGYPKEYDLKSYLDFLVTRLRKHDLGKRDFPHEIGIFFGYPLKDVLGFMGYSDLECTYRQEWKVYGEKNSSLLQKKKFNLARRQFNRKLEQVKNIDQFYKVI</sequence>
<keyword evidence="2" id="KW-1185">Reference proteome</keyword>